<reference evidence="3" key="1">
    <citation type="submission" date="2020-09" db="EMBL/GenBank/DDBJ databases">
        <title>Whole genome shotgun sequence of Streptomyces cinnamonensis NBRC 15873.</title>
        <authorList>
            <person name="Komaki H."/>
            <person name="Tamura T."/>
        </authorList>
    </citation>
    <scope>NUCLEOTIDE SEQUENCE [LARGE SCALE GENOMIC DNA]</scope>
    <source>
        <strain evidence="3">NBRC 15873</strain>
    </source>
</reference>
<protein>
    <submittedName>
        <fullName evidence="2">Uncharacterized protein</fullName>
    </submittedName>
</protein>
<feature type="region of interest" description="Disordered" evidence="1">
    <location>
        <begin position="1"/>
        <end position="193"/>
    </location>
</feature>
<name>A0ABQ3NRJ3_STRVG</name>
<feature type="compositionally biased region" description="Low complexity" evidence="1">
    <location>
        <begin position="126"/>
        <end position="135"/>
    </location>
</feature>
<gene>
    <name evidence="2" type="ORF">Scinn_48580</name>
</gene>
<evidence type="ECO:0000313" key="3">
    <source>
        <dbReference type="Proteomes" id="UP000660554"/>
    </source>
</evidence>
<organism evidence="2 3">
    <name type="scientific">Streptomyces virginiae</name>
    <name type="common">Streptomyces cinnamonensis</name>
    <dbReference type="NCBI Taxonomy" id="1961"/>
    <lineage>
        <taxon>Bacteria</taxon>
        <taxon>Bacillati</taxon>
        <taxon>Actinomycetota</taxon>
        <taxon>Actinomycetes</taxon>
        <taxon>Kitasatosporales</taxon>
        <taxon>Streptomycetaceae</taxon>
        <taxon>Streptomyces</taxon>
    </lineage>
</organism>
<sequence>MGAGRLGGKGDGCGLEEEDEHQDEVDGDGRSGGVADEQGGGHDSGRHAGRRRDAVGEGGAAGASRSVEVDEGGPGRAGRGAGGESLQYAGRYEGARAVGAREGGRRGRFQDERADEDGASSEVVRQRSGGEQCGQQGQGVGAEDHRHGEGGEPPAVLVDGVEGGGCAGGGQQCDQDGRVQGEGQALPHRQLLT</sequence>
<feature type="compositionally biased region" description="Gly residues" evidence="1">
    <location>
        <begin position="72"/>
        <end position="83"/>
    </location>
</feature>
<feature type="compositionally biased region" description="Basic and acidic residues" evidence="1">
    <location>
        <begin position="39"/>
        <end position="55"/>
    </location>
</feature>
<proteinExistence type="predicted"/>
<keyword evidence="3" id="KW-1185">Reference proteome</keyword>
<dbReference type="Proteomes" id="UP000660554">
    <property type="component" value="Unassembled WGS sequence"/>
</dbReference>
<feature type="compositionally biased region" description="Basic and acidic residues" evidence="1">
    <location>
        <begin position="102"/>
        <end position="112"/>
    </location>
</feature>
<feature type="compositionally biased region" description="Low complexity" evidence="1">
    <location>
        <begin position="88"/>
        <end position="100"/>
    </location>
</feature>
<accession>A0ABQ3NRJ3</accession>
<comment type="caution">
    <text evidence="2">The sequence shown here is derived from an EMBL/GenBank/DDBJ whole genome shotgun (WGS) entry which is preliminary data.</text>
</comment>
<evidence type="ECO:0000256" key="1">
    <source>
        <dbReference type="SAM" id="MobiDB-lite"/>
    </source>
</evidence>
<dbReference type="EMBL" id="BNDV01000010">
    <property type="protein sequence ID" value="GHI15395.1"/>
    <property type="molecule type" value="Genomic_DNA"/>
</dbReference>
<feature type="compositionally biased region" description="Gly residues" evidence="1">
    <location>
        <begin position="161"/>
        <end position="171"/>
    </location>
</feature>
<feature type="compositionally biased region" description="Acidic residues" evidence="1">
    <location>
        <begin position="14"/>
        <end position="26"/>
    </location>
</feature>
<evidence type="ECO:0000313" key="2">
    <source>
        <dbReference type="EMBL" id="GHI15395.1"/>
    </source>
</evidence>
<feature type="compositionally biased region" description="Gly residues" evidence="1">
    <location>
        <begin position="1"/>
        <end position="13"/>
    </location>
</feature>